<feature type="region of interest" description="Disordered" evidence="1">
    <location>
        <begin position="165"/>
        <end position="187"/>
    </location>
</feature>
<dbReference type="Proteomes" id="UP000325780">
    <property type="component" value="Unassembled WGS sequence"/>
</dbReference>
<dbReference type="GO" id="GO:0005666">
    <property type="term" value="C:RNA polymerase III complex"/>
    <property type="evidence" value="ECO:0007669"/>
    <property type="project" value="InterPro"/>
</dbReference>
<name>A0A5N6TTN2_ASPAV</name>
<feature type="compositionally biased region" description="Pro residues" evidence="1">
    <location>
        <begin position="168"/>
        <end position="177"/>
    </location>
</feature>
<dbReference type="GO" id="GO:0006384">
    <property type="term" value="P:transcription initiation at RNA polymerase III promoter"/>
    <property type="evidence" value="ECO:0007669"/>
    <property type="project" value="InterPro"/>
</dbReference>
<dbReference type="InterPro" id="IPR038846">
    <property type="entry name" value="RPC9"/>
</dbReference>
<feature type="compositionally biased region" description="Acidic residues" evidence="1">
    <location>
        <begin position="279"/>
        <end position="304"/>
    </location>
</feature>
<evidence type="ECO:0000313" key="2">
    <source>
        <dbReference type="EMBL" id="KAE8149726.1"/>
    </source>
</evidence>
<proteinExistence type="predicted"/>
<feature type="region of interest" description="Disordered" evidence="1">
    <location>
        <begin position="52"/>
        <end position="72"/>
    </location>
</feature>
<evidence type="ECO:0000256" key="1">
    <source>
        <dbReference type="SAM" id="MobiDB-lite"/>
    </source>
</evidence>
<keyword evidence="3" id="KW-1185">Reference proteome</keyword>
<protein>
    <recommendedName>
        <fullName evidence="4">DNA-directed RNA polymerase III subunit RPC9</fullName>
    </recommendedName>
</protein>
<evidence type="ECO:0000313" key="3">
    <source>
        <dbReference type="Proteomes" id="UP000325780"/>
    </source>
</evidence>
<sequence>MSIFLKNSGTKYHITNENTGWMAAHAPESSILKSFLLVGLFRIADLSSITSTSTVDTRDPNQVSNTATDGDPATVTARLDSLIRSYDDRLNELDVTCRTWLFKVLGLLVQEGYVRCEDLGKLEREVMDWGNGEAAGAAGNVQPRPVIDPQSAVLTNIEVLAYLTANPPRRPPNPPPNSRQWVPSPDLRDHNTVVKEIHNYVSRLSPHLYNYPKYTHRDPESYQSSTDAALPPVQSNAPTPMDTALRDLIARLQPYGLTKGEVLMILNLGVGASAPAPAQEEEDMEVDGEQGEGEEGGEEGEGEVDYGALALLDTVIEEREERLSDEDVVGVLEVIRECLVSK</sequence>
<feature type="region of interest" description="Disordered" evidence="1">
    <location>
        <begin position="275"/>
        <end position="305"/>
    </location>
</feature>
<accession>A0A5N6TTN2</accession>
<organism evidence="2 3">
    <name type="scientific">Aspergillus avenaceus</name>
    <dbReference type="NCBI Taxonomy" id="36643"/>
    <lineage>
        <taxon>Eukaryota</taxon>
        <taxon>Fungi</taxon>
        <taxon>Dikarya</taxon>
        <taxon>Ascomycota</taxon>
        <taxon>Pezizomycotina</taxon>
        <taxon>Eurotiomycetes</taxon>
        <taxon>Eurotiomycetidae</taxon>
        <taxon>Eurotiales</taxon>
        <taxon>Aspergillaceae</taxon>
        <taxon>Aspergillus</taxon>
        <taxon>Aspergillus subgen. Circumdati</taxon>
    </lineage>
</organism>
<dbReference type="PANTHER" id="PTHR15561:SF0">
    <property type="entry name" value="DNA-DIRECTED RNA POLYMERASE III SUBUNIT RPC9"/>
    <property type="match status" value="1"/>
</dbReference>
<gene>
    <name evidence="2" type="ORF">BDV25DRAFT_130126</name>
</gene>
<dbReference type="PANTHER" id="PTHR15561">
    <property type="entry name" value="CALCITONIN GENE-RELATED PEPTIDE-RECEPTOR COMPONENT PROTEIN"/>
    <property type="match status" value="1"/>
</dbReference>
<feature type="compositionally biased region" description="Polar residues" evidence="1">
    <location>
        <begin position="221"/>
        <end position="237"/>
    </location>
</feature>
<evidence type="ECO:0008006" key="4">
    <source>
        <dbReference type="Google" id="ProtNLM"/>
    </source>
</evidence>
<feature type="region of interest" description="Disordered" evidence="1">
    <location>
        <begin position="215"/>
        <end position="237"/>
    </location>
</feature>
<reference evidence="2 3" key="1">
    <citation type="submission" date="2019-04" db="EMBL/GenBank/DDBJ databases">
        <title>Friends and foes A comparative genomics study of 23 Aspergillus species from section Flavi.</title>
        <authorList>
            <consortium name="DOE Joint Genome Institute"/>
            <person name="Kjaerbolling I."/>
            <person name="Vesth T."/>
            <person name="Frisvad J.C."/>
            <person name="Nybo J.L."/>
            <person name="Theobald S."/>
            <person name="Kildgaard S."/>
            <person name="Isbrandt T."/>
            <person name="Kuo A."/>
            <person name="Sato A."/>
            <person name="Lyhne E.K."/>
            <person name="Kogle M.E."/>
            <person name="Wiebenga A."/>
            <person name="Kun R.S."/>
            <person name="Lubbers R.J."/>
            <person name="Makela M.R."/>
            <person name="Barry K."/>
            <person name="Chovatia M."/>
            <person name="Clum A."/>
            <person name="Daum C."/>
            <person name="Haridas S."/>
            <person name="He G."/>
            <person name="LaButti K."/>
            <person name="Lipzen A."/>
            <person name="Mondo S."/>
            <person name="Riley R."/>
            <person name="Salamov A."/>
            <person name="Simmons B.A."/>
            <person name="Magnuson J.K."/>
            <person name="Henrissat B."/>
            <person name="Mortensen U.H."/>
            <person name="Larsen T.O."/>
            <person name="Devries R.P."/>
            <person name="Grigoriev I.V."/>
            <person name="Machida M."/>
            <person name="Baker S.E."/>
            <person name="Andersen M.R."/>
        </authorList>
    </citation>
    <scope>NUCLEOTIDE SEQUENCE [LARGE SCALE GENOMIC DNA]</scope>
    <source>
        <strain evidence="2 3">IBT 18842</strain>
    </source>
</reference>
<feature type="compositionally biased region" description="Polar residues" evidence="1">
    <location>
        <begin position="52"/>
        <end position="68"/>
    </location>
</feature>
<dbReference type="OrthoDB" id="1746530at2759"/>
<dbReference type="AlphaFoldDB" id="A0A5N6TTN2"/>
<dbReference type="EMBL" id="ML742114">
    <property type="protein sequence ID" value="KAE8149726.1"/>
    <property type="molecule type" value="Genomic_DNA"/>
</dbReference>